<dbReference type="RefSeq" id="WP_131304153.1">
    <property type="nucleotide sequence ID" value="NZ_SJJR01000008.1"/>
</dbReference>
<keyword evidence="1" id="KW-1133">Transmembrane helix</keyword>
<evidence type="ECO:0000313" key="2">
    <source>
        <dbReference type="EMBL" id="TCB96840.1"/>
    </source>
</evidence>
<reference evidence="2 3" key="1">
    <citation type="submission" date="2019-02" db="EMBL/GenBank/DDBJ databases">
        <title>Jishengella sp. nov., isolated from a root of Zingiber montanum.</title>
        <authorList>
            <person name="Kuncharoen N."/>
            <person name="Kudo T."/>
            <person name="Masahiro Y."/>
            <person name="Ohkuma M."/>
            <person name="Tanasupawat S."/>
        </authorList>
    </citation>
    <scope>NUCLEOTIDE SEQUENCE [LARGE SCALE GENOMIC DNA]</scope>
    <source>
        <strain evidence="2 3">PLAI 1-1</strain>
    </source>
</reference>
<keyword evidence="1" id="KW-0812">Transmembrane</keyword>
<evidence type="ECO:0000313" key="3">
    <source>
        <dbReference type="Proteomes" id="UP000292274"/>
    </source>
</evidence>
<organism evidence="2 3">
    <name type="scientific">Micromonospora zingiberis</name>
    <dbReference type="NCBI Taxonomy" id="2053011"/>
    <lineage>
        <taxon>Bacteria</taxon>
        <taxon>Bacillati</taxon>
        <taxon>Actinomycetota</taxon>
        <taxon>Actinomycetes</taxon>
        <taxon>Micromonosporales</taxon>
        <taxon>Micromonosporaceae</taxon>
        <taxon>Micromonospora</taxon>
    </lineage>
</organism>
<name>A0A4R0GHK0_9ACTN</name>
<dbReference type="Proteomes" id="UP000292274">
    <property type="component" value="Unassembled WGS sequence"/>
</dbReference>
<feature type="transmembrane region" description="Helical" evidence="1">
    <location>
        <begin position="76"/>
        <end position="94"/>
    </location>
</feature>
<evidence type="ECO:0000256" key="1">
    <source>
        <dbReference type="SAM" id="Phobius"/>
    </source>
</evidence>
<protein>
    <submittedName>
        <fullName evidence="2">Uncharacterized protein</fullName>
    </submittedName>
</protein>
<keyword evidence="3" id="KW-1185">Reference proteome</keyword>
<keyword evidence="1" id="KW-0472">Membrane</keyword>
<gene>
    <name evidence="2" type="ORF">E0H26_14630</name>
</gene>
<sequence length="111" mass="11468">MLADTTSPLERLVLRNPGTSVSEMRAAIEQAAAETGLGYDELLAQAVAESERAVEVEPGLVTFARAHWIGLDGNRIGVAAGGGLLAGVAGFLLLGRRGRSGNQGLRASPDQ</sequence>
<dbReference type="EMBL" id="SJJR01000008">
    <property type="protein sequence ID" value="TCB96840.1"/>
    <property type="molecule type" value="Genomic_DNA"/>
</dbReference>
<proteinExistence type="predicted"/>
<accession>A0A4R0GHK0</accession>
<comment type="caution">
    <text evidence="2">The sequence shown here is derived from an EMBL/GenBank/DDBJ whole genome shotgun (WGS) entry which is preliminary data.</text>
</comment>
<dbReference type="AlphaFoldDB" id="A0A4R0GHK0"/>